<dbReference type="EMBL" id="CP060716">
    <property type="protein sequence ID" value="QNN62010.1"/>
    <property type="molecule type" value="Genomic_DNA"/>
</dbReference>
<sequence>MNTRKKVRKAAEATAWNPMSMLSDWGIRSSHLYCAGAIAAGLSMLRWMISRRGDNPSRLHVGTFAPTLIALGVGLKIEEES</sequence>
<evidence type="ECO:0000313" key="1">
    <source>
        <dbReference type="EMBL" id="QNN62010.1"/>
    </source>
</evidence>
<reference evidence="1 2" key="1">
    <citation type="submission" date="2020-08" db="EMBL/GenBank/DDBJ databases">
        <title>Genome sequence of Leucobacter denitrificans KACC 14055T.</title>
        <authorList>
            <person name="Hyun D.-W."/>
            <person name="Bae J.-W."/>
        </authorList>
    </citation>
    <scope>NUCLEOTIDE SEQUENCE [LARGE SCALE GENOMIC DNA]</scope>
    <source>
        <strain evidence="1 2">KACC 14055</strain>
    </source>
</reference>
<gene>
    <name evidence="1" type="ORF">H9L06_06710</name>
</gene>
<evidence type="ECO:0000313" key="2">
    <source>
        <dbReference type="Proteomes" id="UP000515934"/>
    </source>
</evidence>
<proteinExistence type="predicted"/>
<protein>
    <submittedName>
        <fullName evidence="1">Uncharacterized protein</fullName>
    </submittedName>
</protein>
<keyword evidence="2" id="KW-1185">Reference proteome</keyword>
<dbReference type="KEGG" id="ldn:H9L06_06710"/>
<dbReference type="RefSeq" id="WP_187554481.1">
    <property type="nucleotide sequence ID" value="NZ_CP060716.1"/>
</dbReference>
<accession>A0A7G9S2D5</accession>
<dbReference type="AlphaFoldDB" id="A0A7G9S2D5"/>
<organism evidence="1 2">
    <name type="scientific">Leucobacter denitrificans</name>
    <dbReference type="NCBI Taxonomy" id="683042"/>
    <lineage>
        <taxon>Bacteria</taxon>
        <taxon>Bacillati</taxon>
        <taxon>Actinomycetota</taxon>
        <taxon>Actinomycetes</taxon>
        <taxon>Micrococcales</taxon>
        <taxon>Microbacteriaceae</taxon>
        <taxon>Leucobacter</taxon>
    </lineage>
</organism>
<dbReference type="Proteomes" id="UP000515934">
    <property type="component" value="Chromosome"/>
</dbReference>
<name>A0A7G9S2D5_9MICO</name>